<evidence type="ECO:0000256" key="1">
    <source>
        <dbReference type="SAM" id="SignalP"/>
    </source>
</evidence>
<dbReference type="Proteomes" id="UP000318571">
    <property type="component" value="Chromosome 12"/>
</dbReference>
<sequence>MKVVLIVLAFIGVVNSNDQTEVWKGCTIHAGKSIFEELSPFVNDVIEKATEDLEVNGCLDFAIGDVVKTGSTLCFCSTPECNGATGLHILGFLLVFSVVIQRFLA</sequence>
<dbReference type="AlphaFoldDB" id="A0A553PTN6"/>
<reference evidence="2 3" key="1">
    <citation type="journal article" date="2018" name="Nat. Ecol. Evol.">
        <title>Genomic signatures of mitonuclear coevolution across populations of Tigriopus californicus.</title>
        <authorList>
            <person name="Barreto F.S."/>
            <person name="Watson E.T."/>
            <person name="Lima T.G."/>
            <person name="Willett C.S."/>
            <person name="Edmands S."/>
            <person name="Li W."/>
            <person name="Burton R.S."/>
        </authorList>
    </citation>
    <scope>NUCLEOTIDE SEQUENCE [LARGE SCALE GENOMIC DNA]</scope>
    <source>
        <strain evidence="2 3">San Diego</strain>
    </source>
</reference>
<evidence type="ECO:0000313" key="2">
    <source>
        <dbReference type="EMBL" id="TRY81035.1"/>
    </source>
</evidence>
<feature type="chain" id="PRO_5022195476" description="Post-SET domain-containing protein" evidence="1">
    <location>
        <begin position="17"/>
        <end position="105"/>
    </location>
</feature>
<feature type="signal peptide" evidence="1">
    <location>
        <begin position="1"/>
        <end position="16"/>
    </location>
</feature>
<comment type="caution">
    <text evidence="2">The sequence shown here is derived from an EMBL/GenBank/DDBJ whole genome shotgun (WGS) entry which is preliminary data.</text>
</comment>
<proteinExistence type="predicted"/>
<evidence type="ECO:0000313" key="3">
    <source>
        <dbReference type="Proteomes" id="UP000318571"/>
    </source>
</evidence>
<gene>
    <name evidence="2" type="ORF">TCAL_12718</name>
</gene>
<accession>A0A553PTN6</accession>
<name>A0A553PTN6_TIGCA</name>
<protein>
    <recommendedName>
        <fullName evidence="4">Post-SET domain-containing protein</fullName>
    </recommendedName>
</protein>
<keyword evidence="3" id="KW-1185">Reference proteome</keyword>
<dbReference type="EMBL" id="VCGU01000001">
    <property type="protein sequence ID" value="TRY81035.1"/>
    <property type="molecule type" value="Genomic_DNA"/>
</dbReference>
<organism evidence="2 3">
    <name type="scientific">Tigriopus californicus</name>
    <name type="common">Marine copepod</name>
    <dbReference type="NCBI Taxonomy" id="6832"/>
    <lineage>
        <taxon>Eukaryota</taxon>
        <taxon>Metazoa</taxon>
        <taxon>Ecdysozoa</taxon>
        <taxon>Arthropoda</taxon>
        <taxon>Crustacea</taxon>
        <taxon>Multicrustacea</taxon>
        <taxon>Hexanauplia</taxon>
        <taxon>Copepoda</taxon>
        <taxon>Harpacticoida</taxon>
        <taxon>Harpacticidae</taxon>
        <taxon>Tigriopus</taxon>
    </lineage>
</organism>
<evidence type="ECO:0008006" key="4">
    <source>
        <dbReference type="Google" id="ProtNLM"/>
    </source>
</evidence>
<keyword evidence="1" id="KW-0732">Signal</keyword>